<dbReference type="SUPFAM" id="SSF53448">
    <property type="entry name" value="Nucleotide-diphospho-sugar transferases"/>
    <property type="match status" value="1"/>
</dbReference>
<evidence type="ECO:0000313" key="3">
    <source>
        <dbReference type="EMBL" id="MBB5041587.1"/>
    </source>
</evidence>
<comment type="caution">
    <text evidence="3">The sequence shown here is derived from an EMBL/GenBank/DDBJ whole genome shotgun (WGS) entry which is preliminary data.</text>
</comment>
<name>A0A7W7YSR2_9HYPH</name>
<dbReference type="Gene3D" id="3.90.550.10">
    <property type="entry name" value="Spore Coat Polysaccharide Biosynthesis Protein SpsA, Chain A"/>
    <property type="match status" value="1"/>
</dbReference>
<evidence type="ECO:0000313" key="4">
    <source>
        <dbReference type="Proteomes" id="UP000535406"/>
    </source>
</evidence>
<feature type="domain" description="MobA-like NTP transferase" evidence="2">
    <location>
        <begin position="5"/>
        <end position="165"/>
    </location>
</feature>
<sequence>MSVAALVLAAGSASRMNGRHKLLAAFDGTALVRRSVEAALAGAPDRVVVVTGHRAEEIEAELAGLAVGIVRNPDYAEGMSTSLRAGIAALDPDCDGVVVMLADMPHVTGADVRRLLDAFAEAGGRAVVRAVSGGRRGNPVVLPRATFAAVLRLEGDVGARHVIESAGLDVVDVEIGAAAQVDVDTPEAVAAAGGVLKG</sequence>
<organism evidence="3 4">
    <name type="scientific">Shinella fusca</name>
    <dbReference type="NCBI Taxonomy" id="544480"/>
    <lineage>
        <taxon>Bacteria</taxon>
        <taxon>Pseudomonadati</taxon>
        <taxon>Pseudomonadota</taxon>
        <taxon>Alphaproteobacteria</taxon>
        <taxon>Hyphomicrobiales</taxon>
        <taxon>Rhizobiaceae</taxon>
        <taxon>Shinella</taxon>
    </lineage>
</organism>
<keyword evidence="1" id="KW-0460">Magnesium</keyword>
<dbReference type="InterPro" id="IPR025877">
    <property type="entry name" value="MobA-like_NTP_Trfase"/>
</dbReference>
<proteinExistence type="predicted"/>
<reference evidence="3 4" key="1">
    <citation type="submission" date="2020-08" db="EMBL/GenBank/DDBJ databases">
        <title>Genomic Encyclopedia of Type Strains, Phase IV (KMG-IV): sequencing the most valuable type-strain genomes for metagenomic binning, comparative biology and taxonomic classification.</title>
        <authorList>
            <person name="Goeker M."/>
        </authorList>
    </citation>
    <scope>NUCLEOTIDE SEQUENCE [LARGE SCALE GENOMIC DNA]</scope>
    <source>
        <strain evidence="3 4">DSM 21319</strain>
    </source>
</reference>
<protein>
    <submittedName>
        <fullName evidence="3">CTP:molybdopterin cytidylyltransferase MocA</fullName>
    </submittedName>
</protein>
<keyword evidence="3" id="KW-0808">Transferase</keyword>
<dbReference type="PANTHER" id="PTHR43777">
    <property type="entry name" value="MOLYBDENUM COFACTOR CYTIDYLYLTRANSFERASE"/>
    <property type="match status" value="1"/>
</dbReference>
<accession>A0A7W7YSR2</accession>
<evidence type="ECO:0000259" key="2">
    <source>
        <dbReference type="Pfam" id="PF12804"/>
    </source>
</evidence>
<dbReference type="CDD" id="cd04182">
    <property type="entry name" value="GT_2_like_f"/>
    <property type="match status" value="1"/>
</dbReference>
<dbReference type="Pfam" id="PF12804">
    <property type="entry name" value="NTP_transf_3"/>
    <property type="match status" value="1"/>
</dbReference>
<dbReference type="GO" id="GO:0016779">
    <property type="term" value="F:nucleotidyltransferase activity"/>
    <property type="evidence" value="ECO:0007669"/>
    <property type="project" value="UniProtKB-KW"/>
</dbReference>
<dbReference type="PANTHER" id="PTHR43777:SF1">
    <property type="entry name" value="MOLYBDENUM COFACTOR CYTIDYLYLTRANSFERASE"/>
    <property type="match status" value="1"/>
</dbReference>
<dbReference type="AlphaFoldDB" id="A0A7W7YSR2"/>
<keyword evidence="4" id="KW-1185">Reference proteome</keyword>
<evidence type="ECO:0000256" key="1">
    <source>
        <dbReference type="ARBA" id="ARBA00022842"/>
    </source>
</evidence>
<gene>
    <name evidence="3" type="ORF">HNQ66_000970</name>
</gene>
<dbReference type="InterPro" id="IPR029044">
    <property type="entry name" value="Nucleotide-diphossugar_trans"/>
</dbReference>
<keyword evidence="3" id="KW-0548">Nucleotidyltransferase</keyword>
<dbReference type="EMBL" id="JACHIK010000003">
    <property type="protein sequence ID" value="MBB5041587.1"/>
    <property type="molecule type" value="Genomic_DNA"/>
</dbReference>
<dbReference type="Proteomes" id="UP000535406">
    <property type="component" value="Unassembled WGS sequence"/>
</dbReference>